<dbReference type="HOGENOM" id="CLU_1591853_0_0_7"/>
<dbReference type="OrthoDB" id="9808959at2"/>
<evidence type="ECO:0000313" key="2">
    <source>
        <dbReference type="Proteomes" id="UP000002216"/>
    </source>
</evidence>
<dbReference type="KEGG" id="dba:Dbac_0897"/>
<reference evidence="1 2" key="1">
    <citation type="journal article" date="2009" name="Stand. Genomic Sci.">
        <title>Complete genome sequence of Desulfomicrobium baculatum type strain (X).</title>
        <authorList>
            <person name="Copeland A."/>
            <person name="Spring S."/>
            <person name="Goker M."/>
            <person name="Schneider S."/>
            <person name="Lapidus A."/>
            <person name="Del Rio T.G."/>
            <person name="Tice H."/>
            <person name="Cheng J.F."/>
            <person name="Chen F."/>
            <person name="Nolan M."/>
            <person name="Bruce D."/>
            <person name="Goodwin L."/>
            <person name="Pitluck S."/>
            <person name="Ivanova N."/>
            <person name="Mavrommatis K."/>
            <person name="Ovchinnikova G."/>
            <person name="Pati A."/>
            <person name="Chen A."/>
            <person name="Palaniappan K."/>
            <person name="Land M."/>
            <person name="Hauser L."/>
            <person name="Chang Y.J."/>
            <person name="Jeffries C.C."/>
            <person name="Meincke L."/>
            <person name="Sims D."/>
            <person name="Brettin T."/>
            <person name="Detter J.C."/>
            <person name="Han C."/>
            <person name="Chain P."/>
            <person name="Bristow J."/>
            <person name="Eisen J.A."/>
            <person name="Markowitz V."/>
            <person name="Hugenholtz P."/>
            <person name="Kyrpides N.C."/>
            <person name="Klenk H.P."/>
            <person name="Lucas S."/>
        </authorList>
    </citation>
    <scope>NUCLEOTIDE SEQUENCE [LARGE SCALE GENOMIC DNA]</scope>
    <source>
        <strain evidence="2">DSM 4028 / VKM B-1378 / X</strain>
    </source>
</reference>
<dbReference type="InterPro" id="IPR014054">
    <property type="entry name" value="Phage_regulatory_Rha"/>
</dbReference>
<gene>
    <name evidence="1" type="ordered locus">Dbac_0897</name>
</gene>
<dbReference type="RefSeq" id="WP_015773113.1">
    <property type="nucleotide sequence ID" value="NC_013173.1"/>
</dbReference>
<organism evidence="1 2">
    <name type="scientific">Desulfomicrobium baculatum (strain DSM 4028 / VKM B-1378 / X)</name>
    <name type="common">Desulfovibrio baculatus</name>
    <dbReference type="NCBI Taxonomy" id="525897"/>
    <lineage>
        <taxon>Bacteria</taxon>
        <taxon>Pseudomonadati</taxon>
        <taxon>Thermodesulfobacteriota</taxon>
        <taxon>Desulfovibrionia</taxon>
        <taxon>Desulfovibrionales</taxon>
        <taxon>Desulfomicrobiaceae</taxon>
        <taxon>Desulfomicrobium</taxon>
    </lineage>
</organism>
<dbReference type="eggNOG" id="COG3646">
    <property type="taxonomic scope" value="Bacteria"/>
</dbReference>
<protein>
    <submittedName>
        <fullName evidence="1">Phage regulatory protein, Rha family</fullName>
    </submittedName>
</protein>
<dbReference type="EMBL" id="CP001629">
    <property type="protein sequence ID" value="ACU89013.1"/>
    <property type="molecule type" value="Genomic_DNA"/>
</dbReference>
<dbReference type="Pfam" id="PF09669">
    <property type="entry name" value="Phage_pRha"/>
    <property type="match status" value="2"/>
</dbReference>
<sequence length="167" mass="19302">MTTSLKVAEVFGKMHKDVLKAIQNLDCSEDFRGRNFALTEIEIQAGPVKRMSPMYLMTRDGFTFLAMGFTGARAAEFKERYIAEFNRMEAKTFVKEHKHDMNDIRKLIDKGLPNFRQTSYTHPQNGQQYRMYLIDHDGFTLLAMGFAGEAASSVIIWNYTKVSTRYF</sequence>
<name>C7LPH0_DESBD</name>
<keyword evidence="2" id="KW-1185">Reference proteome</keyword>
<evidence type="ECO:0000313" key="1">
    <source>
        <dbReference type="EMBL" id="ACU89013.1"/>
    </source>
</evidence>
<dbReference type="AlphaFoldDB" id="C7LPH0"/>
<accession>C7LPH0</accession>
<dbReference type="Proteomes" id="UP000002216">
    <property type="component" value="Chromosome"/>
</dbReference>
<proteinExistence type="predicted"/>
<dbReference type="NCBIfam" id="TIGR02681">
    <property type="entry name" value="phage_pRha"/>
    <property type="match status" value="1"/>
</dbReference>